<keyword evidence="1" id="KW-1133">Transmembrane helix</keyword>
<evidence type="ECO:0000256" key="1">
    <source>
        <dbReference type="SAM" id="Phobius"/>
    </source>
</evidence>
<protein>
    <submittedName>
        <fullName evidence="2">Mobilization protein</fullName>
    </submittedName>
</protein>
<dbReference type="Pfam" id="PF04837">
    <property type="entry name" value="MbeB_N"/>
    <property type="match status" value="1"/>
</dbReference>
<proteinExistence type="predicted"/>
<dbReference type="AlphaFoldDB" id="A0A5V1MU38"/>
<dbReference type="InterPro" id="IPR006922">
    <property type="entry name" value="MbeB-like"/>
</dbReference>
<gene>
    <name evidence="2" type="ORF">CIY58_23620</name>
</gene>
<keyword evidence="1" id="KW-0812">Transmembrane</keyword>
<evidence type="ECO:0000313" key="2">
    <source>
        <dbReference type="EMBL" id="EBT2118775.1"/>
    </source>
</evidence>
<name>A0A5V1MU38_SALER</name>
<sequence length="169" mass="18747">MKSLLTLAKDLEQQSKAQQQRTGEMLKTAFSEHEKSVKAELNASAKRISDAISAHEKGMKEAMQSNRLNVLRMVGRTWLTIAMVSVLLIGTSGSILWYQGNLIASNLAEIDRQNTALSKLNVKTWGVTYLEDSNGRFLVLPKGTAVDRTQSWTVGNGRSKQNALRLVKE</sequence>
<comment type="caution">
    <text evidence="2">The sequence shown here is derived from an EMBL/GenBank/DDBJ whole genome shotgun (WGS) entry which is preliminary data.</text>
</comment>
<accession>A0A5V1MU38</accession>
<organism evidence="2">
    <name type="scientific">Salmonella enterica</name>
    <name type="common">Salmonella choleraesuis</name>
    <dbReference type="NCBI Taxonomy" id="28901"/>
    <lineage>
        <taxon>Bacteria</taxon>
        <taxon>Pseudomonadati</taxon>
        <taxon>Pseudomonadota</taxon>
        <taxon>Gammaproteobacteria</taxon>
        <taxon>Enterobacterales</taxon>
        <taxon>Enterobacteriaceae</taxon>
        <taxon>Salmonella</taxon>
    </lineage>
</organism>
<reference evidence="2" key="1">
    <citation type="submission" date="2018-07" db="EMBL/GenBank/DDBJ databases">
        <authorList>
            <consortium name="PulseNet: The National Subtyping Network for Foodborne Disease Surveillance"/>
            <person name="Tarr C.L."/>
            <person name="Trees E."/>
            <person name="Katz L.S."/>
            <person name="Carleton-Romer H.A."/>
            <person name="Stroika S."/>
            <person name="Kucerova Z."/>
            <person name="Roache K.F."/>
            <person name="Sabol A.L."/>
            <person name="Besser J."/>
            <person name="Gerner-Smidt P."/>
        </authorList>
    </citation>
    <scope>NUCLEOTIDE SEQUENCE</scope>
    <source>
        <strain evidence="2">PNUSAS020231</strain>
    </source>
</reference>
<keyword evidence="1" id="KW-0472">Membrane</keyword>
<dbReference type="EMBL" id="AAGXZS010000029">
    <property type="protein sequence ID" value="EBT2118775.1"/>
    <property type="molecule type" value="Genomic_DNA"/>
</dbReference>
<feature type="transmembrane region" description="Helical" evidence="1">
    <location>
        <begin position="77"/>
        <end position="98"/>
    </location>
</feature>